<protein>
    <submittedName>
        <fullName evidence="4">SRPBCC family protein</fullName>
    </submittedName>
</protein>
<feature type="region of interest" description="Disordered" evidence="2">
    <location>
        <begin position="143"/>
        <end position="164"/>
    </location>
</feature>
<organism evidence="4 5">
    <name type="scientific">Streptomyces gamaensis</name>
    <dbReference type="NCBI Taxonomy" id="1763542"/>
    <lineage>
        <taxon>Bacteria</taxon>
        <taxon>Bacillati</taxon>
        <taxon>Actinomycetota</taxon>
        <taxon>Actinomycetes</taxon>
        <taxon>Kitasatosporales</taxon>
        <taxon>Streptomycetaceae</taxon>
        <taxon>Streptomyces</taxon>
    </lineage>
</organism>
<keyword evidence="5" id="KW-1185">Reference proteome</keyword>
<accession>A0ABW0YU33</accession>
<dbReference type="Proteomes" id="UP001596083">
    <property type="component" value="Unassembled WGS sequence"/>
</dbReference>
<feature type="domain" description="Activator of Hsp90 ATPase homologue 1/2-like C-terminal" evidence="3">
    <location>
        <begin position="21"/>
        <end position="142"/>
    </location>
</feature>
<gene>
    <name evidence="4" type="ORF">ACFP1Z_02245</name>
</gene>
<evidence type="ECO:0000256" key="2">
    <source>
        <dbReference type="SAM" id="MobiDB-lite"/>
    </source>
</evidence>
<name>A0ABW0YU33_9ACTN</name>
<dbReference type="EMBL" id="JBHSPB010000001">
    <property type="protein sequence ID" value="MFC5719002.1"/>
    <property type="molecule type" value="Genomic_DNA"/>
</dbReference>
<evidence type="ECO:0000259" key="3">
    <source>
        <dbReference type="Pfam" id="PF08327"/>
    </source>
</evidence>
<dbReference type="Pfam" id="PF08327">
    <property type="entry name" value="AHSA1"/>
    <property type="match status" value="1"/>
</dbReference>
<comment type="caution">
    <text evidence="4">The sequence shown here is derived from an EMBL/GenBank/DDBJ whole genome shotgun (WGS) entry which is preliminary data.</text>
</comment>
<proteinExistence type="inferred from homology"/>
<evidence type="ECO:0000313" key="4">
    <source>
        <dbReference type="EMBL" id="MFC5719002.1"/>
    </source>
</evidence>
<comment type="similarity">
    <text evidence="1">Belongs to the AHA1 family.</text>
</comment>
<dbReference type="Gene3D" id="3.30.530.20">
    <property type="match status" value="1"/>
</dbReference>
<sequence>MAESPGTPNLSFTYVTYLGSPPETVWHALTDAEATAAYWGHSNVSDWKEGSPWEHRRTDGSGIADVVGTVVESVPPKRLVSTWGLPGAPHPGGPSRVTFTIAPYGAIVRLTVRHENLADEAEREQAAAGWAAVMSNLKTYVETGRPLPDEPWRMPPGSASPSST</sequence>
<dbReference type="RefSeq" id="WP_390313988.1">
    <property type="nucleotide sequence ID" value="NZ_JBHSPB010000001.1"/>
</dbReference>
<evidence type="ECO:0000256" key="1">
    <source>
        <dbReference type="ARBA" id="ARBA00006817"/>
    </source>
</evidence>
<dbReference type="InterPro" id="IPR013538">
    <property type="entry name" value="ASHA1/2-like_C"/>
</dbReference>
<dbReference type="CDD" id="cd08893">
    <property type="entry name" value="SRPBCC_CalC_Aha1-like_GntR-HTH"/>
    <property type="match status" value="1"/>
</dbReference>
<dbReference type="InterPro" id="IPR023393">
    <property type="entry name" value="START-like_dom_sf"/>
</dbReference>
<dbReference type="SUPFAM" id="SSF55961">
    <property type="entry name" value="Bet v1-like"/>
    <property type="match status" value="1"/>
</dbReference>
<reference evidence="5" key="1">
    <citation type="journal article" date="2019" name="Int. J. Syst. Evol. Microbiol.">
        <title>The Global Catalogue of Microorganisms (GCM) 10K type strain sequencing project: providing services to taxonomists for standard genome sequencing and annotation.</title>
        <authorList>
            <consortium name="The Broad Institute Genomics Platform"/>
            <consortium name="The Broad Institute Genome Sequencing Center for Infectious Disease"/>
            <person name="Wu L."/>
            <person name="Ma J."/>
        </authorList>
    </citation>
    <scope>NUCLEOTIDE SEQUENCE [LARGE SCALE GENOMIC DNA]</scope>
    <source>
        <strain evidence="5">CGMCC 4.7304</strain>
    </source>
</reference>
<evidence type="ECO:0000313" key="5">
    <source>
        <dbReference type="Proteomes" id="UP001596083"/>
    </source>
</evidence>